<feature type="domain" description="Ketosynthase family 3 (KS3)" evidence="9">
    <location>
        <begin position="32"/>
        <end position="455"/>
    </location>
</feature>
<dbReference type="InterPro" id="IPR016035">
    <property type="entry name" value="Acyl_Trfase/lysoPLipase"/>
</dbReference>
<dbReference type="SUPFAM" id="SSF47336">
    <property type="entry name" value="ACP-like"/>
    <property type="match status" value="2"/>
</dbReference>
<dbReference type="Proteomes" id="UP000316208">
    <property type="component" value="Unassembled WGS sequence"/>
</dbReference>
<feature type="region of interest" description="Disordered" evidence="7">
    <location>
        <begin position="923"/>
        <end position="969"/>
    </location>
</feature>
<dbReference type="RefSeq" id="WP_142542662.1">
    <property type="nucleotide sequence ID" value="NZ_SADY01000001.1"/>
</dbReference>
<keyword evidence="6" id="KW-0175">Coiled coil</keyword>
<organism evidence="10 11">
    <name type="scientific">Paenibacillus popilliae</name>
    <name type="common">Bacillus popilliae</name>
    <dbReference type="NCBI Taxonomy" id="78057"/>
    <lineage>
        <taxon>Bacteria</taxon>
        <taxon>Bacillati</taxon>
        <taxon>Bacillota</taxon>
        <taxon>Bacilli</taxon>
        <taxon>Bacillales</taxon>
        <taxon>Paenibacillaceae</taxon>
        <taxon>Paenibacillus</taxon>
    </lineage>
</organism>
<feature type="coiled-coil region" evidence="6">
    <location>
        <begin position="5"/>
        <end position="32"/>
    </location>
</feature>
<keyword evidence="5" id="KW-0663">Pyridoxal phosphate</keyword>
<evidence type="ECO:0000256" key="5">
    <source>
        <dbReference type="ARBA" id="ARBA00022898"/>
    </source>
</evidence>
<evidence type="ECO:0000259" key="8">
    <source>
        <dbReference type="PROSITE" id="PS50075"/>
    </source>
</evidence>
<dbReference type="PANTHER" id="PTHR43775">
    <property type="entry name" value="FATTY ACID SYNTHASE"/>
    <property type="match status" value="1"/>
</dbReference>
<dbReference type="InterPro" id="IPR020841">
    <property type="entry name" value="PKS_Beta-ketoAc_synthase_dom"/>
</dbReference>
<name>A0ABY3AUR3_PAEPP</name>
<dbReference type="Pfam" id="PF00109">
    <property type="entry name" value="ketoacyl-synt"/>
    <property type="match status" value="1"/>
</dbReference>
<dbReference type="PROSITE" id="PS00012">
    <property type="entry name" value="PHOSPHOPANTETHEINE"/>
    <property type="match status" value="1"/>
</dbReference>
<dbReference type="Pfam" id="PF00202">
    <property type="entry name" value="Aminotran_3"/>
    <property type="match status" value="1"/>
</dbReference>
<evidence type="ECO:0000256" key="1">
    <source>
        <dbReference type="ARBA" id="ARBA00001957"/>
    </source>
</evidence>
<evidence type="ECO:0000259" key="9">
    <source>
        <dbReference type="PROSITE" id="PS52004"/>
    </source>
</evidence>
<dbReference type="InterPro" id="IPR015424">
    <property type="entry name" value="PyrdxlP-dep_Trfase"/>
</dbReference>
<dbReference type="Gene3D" id="3.30.559.10">
    <property type="entry name" value="Chloramphenicol acetyltransferase-like domain"/>
    <property type="match status" value="2"/>
</dbReference>
<keyword evidence="4" id="KW-0808">Transferase</keyword>
<dbReference type="SUPFAM" id="SSF55048">
    <property type="entry name" value="Probable ACP-binding domain of malonyl-CoA ACP transacylase"/>
    <property type="match status" value="1"/>
</dbReference>
<dbReference type="GO" id="GO:0008483">
    <property type="term" value="F:transaminase activity"/>
    <property type="evidence" value="ECO:0007669"/>
    <property type="project" value="UniProtKB-KW"/>
</dbReference>
<dbReference type="Pfam" id="PF00668">
    <property type="entry name" value="Condensation"/>
    <property type="match status" value="2"/>
</dbReference>
<dbReference type="InterPro" id="IPR005814">
    <property type="entry name" value="Aminotrans_3"/>
</dbReference>
<dbReference type="Gene3D" id="3.30.70.3290">
    <property type="match status" value="1"/>
</dbReference>
<dbReference type="InterPro" id="IPR049704">
    <property type="entry name" value="Aminotrans_3_PPA_site"/>
</dbReference>
<dbReference type="InterPro" id="IPR032821">
    <property type="entry name" value="PKS_assoc"/>
</dbReference>
<keyword evidence="11" id="KW-1185">Reference proteome</keyword>
<proteinExistence type="predicted"/>
<sequence length="2405" mass="270087">MEHEIDKYKSALKKAAAKIEELSTIIQDQKSNEEIAVIGYSCRFPGDAGNPEGFWHVMANRMDSVTEIKSDRFDYRNYYSDDPEEEGKMVTKSASFLRDNIRDFDNIHFGLSAIEAASIDPQHRLLLEVSWEAMENSALNIEELKGSRTGVFIGISAYEYANAELYSGQASDITAYSTAGVSLSSAAGRLSYFYDFKGPAIICDTACSSSISALNIAVDSLRNNQCDMAIVGGSNLLLTPEPFIGLSKFSGLSKDGKCKAFDNDADGFGRGEGCGVIVLKRLKDAKQAGNAVAALIKHVVIGQDGKSNGFTAPNGLSQQGVIRQALQHANLTVDDIDYIETHGAGTPLGDLIEIQSLSEVFKHKKEPLFIGSAKPNIGHLEAASGMAALIKVIMSLENKKILPNIYTQNPNKNISWGKVKIADEFMDWQKTEGVRRAGISSFGFSGTLAHVILEERPQPHDKDEQLDELPAHLLTLSAKNEKALKGYISAMKEQLVKETGSIKDIAYTSNISRSFLNYRFAAVGKNKEDLLDKMDLVLNNSSHHELLIQKSTAKDNKIAFLFTGQGSIYDGIAREFYATSRTFRETMDLCNEKFKAILGLSILDGIYGEDTTLLTRPIYSQAAIFSIEYALTKLWGALGVKPDVIIGHSIGEYTAACYAGLISLDDVILMIAQRGRMMESIDVEGKMVVILTNVEYVKAALEESGCKHVTIAAINAPDNVTISGRSDEVDIVIETLQTKHRVFFNKLNIPHPYHSMLMKEYEGMYEQGIGDITFSNLQTAMISSITGQVEQEEVLGRSKYWVEHLSKPVNFQGAMQEAKRLGVNIFIEIGGDATLSGLANQCLQDDEIMFVPSMRRESENYTQFFNSVSALFMKGMDLDWNTFYQSYATCRVKLPNYPFQKKELWREVRRIDRAAAYPIQAASSSKEIKELPPISQHSQHSQHTQHTQQPQQPQQPQARGNRLRSNPKEKIKSELKEMIQILTGLKIEEIEDDLNLLTLGFDSLVLIQLNKQITNKFNISITLNEFFINLDTVEKITEHINKHTDWVDEEEINEIGYETEYDEPVKPISETINTIPDAEPMNSLAAAGQEQNHSLGALDGMDALQNIFNTQMKIMSEQLDILKGFTNPSQKPLAVSKNTPNLKQSEVIVSSPKASTLAVDTKSHYVPYKKLELIDNENFNELQLTYIRNIEKKYTRFTQKSKENIQRYRKVYANNRNVAGFRPVMKEMIYQIVADTGQGSKLRDIDGNSIIDLTMGFGVNLLGHNPSFINEALTEELRRGMPLGPMGRLAGTVAEQISQLTGVERVAFYNSGTEANMVAVRIARASTGKKKIVTFAGSYHGTYDGLLGLSSIGDDGSLTTIPLAPGIMESVVSDLVMLNYNQEASLDYIRNNANEIAGVLVETVQSRRPDVQPKEFLKKLRKITEENGVALIFDEIITGFRIDPGGAQAYFGIKADIVTYGKVLGGGMPIGVVSGKSEFMDCIDGGMWSFGDTSVPPCEQKRTFVAGTFSHHPLAMAAAHASLTYITENKDTLYDRLNQKTNDFVQRVNAYFEQQHVPIKVVNFGSLFRFVFRGDFEIFFFGLLEKGVYVWEGRNCFFSTEHTDADIENIFTAIKMTIEEMRQAGYFGDSSLNQHAIQLPQSTRLEEQQPVIPMSIIQQRLYTLSSIGKDDPYNMVTVLKVRGALDRHKFEAVLNEIVMRHESLRTRLFVEDGEFKQEILEQVEFTIDIVKKGLHEDLDELIQSLVTPFDLAEAPLLKVILIEEGSQEGTMIFNFHHTIADGISMSIFVQEFMRLYANERLMPVNKQYRDFVEWETRYLASDEKKQSEQYWLSKLSGDMNVLKLPADFPTPAESDFTANTVHMQIGSELVRDLKTVASRHQCSLFMLLAAGFNLLLKKCSGNEDICIGTPVTNRADGSFDESIGMFTNTIVLKNNLSDDKTFAAFVKEVKQNCIEAYSHMYYPFNYLASLMKKAKNSREGFLNVRFVYEKTDERVLTIDNLEITTYEYKSALSDFDFVIEILEENGTFHIGMTYKTSLFKEETIGKWGQDYQRILEFIITHNDPNDNSRLTLKDFGNIGQDNTNKHTQNGIPARDALPVTCGRTVAGEGFEAPRTEIEEEFAHIWEKTLSSSPIGINDDFFQMGGDSIKAIQLISRARAKGYIFEVDHLYKNPTIKQLVKVIESKHHKQMQNSLAGEVKLAPMQKHFFEQLSVDQQHCCESRMLHRGAGFQANTVKEVFDQLIIRHDALRMVYQQDNGNVVQINRGAGEAQYDLQVYENVTDQEVIETCNEIQNGMDLEKGPLVRLGLFQMSSGDKLFIAIHGLLIDEISWSILLEDFMNGYTQAEQGLGIVLAENTTSFKEWSDKLNEYADSYRVKRQADYWKRLHDTTATKKLPRERGKLAWS</sequence>
<dbReference type="Gene3D" id="1.10.1200.10">
    <property type="entry name" value="ACP-like"/>
    <property type="match status" value="2"/>
</dbReference>
<dbReference type="InterPro" id="IPR015422">
    <property type="entry name" value="PyrdxlP-dep_Trfase_small"/>
</dbReference>
<gene>
    <name evidence="10" type="ORF">C7Y44_02485</name>
</gene>
<evidence type="ECO:0000313" key="10">
    <source>
        <dbReference type="EMBL" id="TQR46547.1"/>
    </source>
</evidence>
<dbReference type="SUPFAM" id="SSF52151">
    <property type="entry name" value="FabD/lysophospholipase-like"/>
    <property type="match status" value="1"/>
</dbReference>
<dbReference type="InterPro" id="IPR001227">
    <property type="entry name" value="Ac_transferase_dom_sf"/>
</dbReference>
<dbReference type="InterPro" id="IPR036736">
    <property type="entry name" value="ACP-like_sf"/>
</dbReference>
<evidence type="ECO:0000256" key="6">
    <source>
        <dbReference type="SAM" id="Coils"/>
    </source>
</evidence>
<evidence type="ECO:0000256" key="4">
    <source>
        <dbReference type="ARBA" id="ARBA00022679"/>
    </source>
</evidence>
<comment type="caution">
    <text evidence="10">The sequence shown here is derived from an EMBL/GenBank/DDBJ whole genome shotgun (WGS) entry which is preliminary data.</text>
</comment>
<comment type="cofactor">
    <cofactor evidence="1">
        <name>pantetheine 4'-phosphate</name>
        <dbReference type="ChEBI" id="CHEBI:47942"/>
    </cofactor>
</comment>
<dbReference type="InterPro" id="IPR014031">
    <property type="entry name" value="Ketoacyl_synth_C"/>
</dbReference>
<dbReference type="SUPFAM" id="SSF53383">
    <property type="entry name" value="PLP-dependent transferases"/>
    <property type="match status" value="1"/>
</dbReference>
<keyword evidence="10" id="KW-0032">Aminotransferase</keyword>
<dbReference type="Gene3D" id="3.40.640.10">
    <property type="entry name" value="Type I PLP-dependent aspartate aminotransferase-like (Major domain)"/>
    <property type="match status" value="1"/>
</dbReference>
<dbReference type="PROSITE" id="PS50075">
    <property type="entry name" value="CARRIER"/>
    <property type="match status" value="2"/>
</dbReference>
<evidence type="ECO:0000256" key="3">
    <source>
        <dbReference type="ARBA" id="ARBA00022553"/>
    </source>
</evidence>
<dbReference type="PANTHER" id="PTHR43775:SF37">
    <property type="entry name" value="SI:DKEY-61P9.11"/>
    <property type="match status" value="1"/>
</dbReference>
<dbReference type="Pfam" id="PF16197">
    <property type="entry name" value="KAsynt_C_assoc"/>
    <property type="match status" value="1"/>
</dbReference>
<dbReference type="Gene3D" id="3.40.47.10">
    <property type="match status" value="1"/>
</dbReference>
<dbReference type="SUPFAM" id="SSF52777">
    <property type="entry name" value="CoA-dependent acyltransferases"/>
    <property type="match status" value="3"/>
</dbReference>
<dbReference type="Gene3D" id="3.30.559.30">
    <property type="entry name" value="Nonribosomal peptide synthetase, condensation domain"/>
    <property type="match status" value="1"/>
</dbReference>
<feature type="domain" description="Carrier" evidence="8">
    <location>
        <begin position="969"/>
        <end position="1044"/>
    </location>
</feature>
<protein>
    <submittedName>
        <fullName evidence="10">Aminotransferase class III-fold pyridoxal phosphate-dependent enzyme</fullName>
    </submittedName>
</protein>
<dbReference type="InterPro" id="IPR014030">
    <property type="entry name" value="Ketoacyl_synth_N"/>
</dbReference>
<dbReference type="Gene3D" id="3.90.1150.10">
    <property type="entry name" value="Aspartate Aminotransferase, domain 1"/>
    <property type="match status" value="1"/>
</dbReference>
<dbReference type="CDD" id="cd00610">
    <property type="entry name" value="OAT_like"/>
    <property type="match status" value="1"/>
</dbReference>
<feature type="compositionally biased region" description="Low complexity" evidence="7">
    <location>
        <begin position="935"/>
        <end position="957"/>
    </location>
</feature>
<dbReference type="InterPro" id="IPR014043">
    <property type="entry name" value="Acyl_transferase_dom"/>
</dbReference>
<dbReference type="Pfam" id="PF00550">
    <property type="entry name" value="PP-binding"/>
    <property type="match status" value="2"/>
</dbReference>
<dbReference type="InterPro" id="IPR016036">
    <property type="entry name" value="Malonyl_transacylase_ACP-bd"/>
</dbReference>
<dbReference type="InterPro" id="IPR023213">
    <property type="entry name" value="CAT-like_dom_sf"/>
</dbReference>
<evidence type="ECO:0000313" key="11">
    <source>
        <dbReference type="Proteomes" id="UP000316208"/>
    </source>
</evidence>
<dbReference type="SUPFAM" id="SSF53901">
    <property type="entry name" value="Thiolase-like"/>
    <property type="match status" value="1"/>
</dbReference>
<dbReference type="InterPro" id="IPR050091">
    <property type="entry name" value="PKS_NRPS_Biosynth_Enz"/>
</dbReference>
<dbReference type="PROSITE" id="PS00600">
    <property type="entry name" value="AA_TRANSFER_CLASS_3"/>
    <property type="match status" value="1"/>
</dbReference>
<dbReference type="InterPro" id="IPR015421">
    <property type="entry name" value="PyrdxlP-dep_Trfase_major"/>
</dbReference>
<dbReference type="Gene3D" id="3.40.366.10">
    <property type="entry name" value="Malonyl-Coenzyme A Acyl Carrier Protein, domain 2"/>
    <property type="match status" value="1"/>
</dbReference>
<dbReference type="SMART" id="SM00825">
    <property type="entry name" value="PKS_KS"/>
    <property type="match status" value="1"/>
</dbReference>
<feature type="domain" description="Carrier" evidence="8">
    <location>
        <begin position="2112"/>
        <end position="2186"/>
    </location>
</feature>
<dbReference type="InterPro" id="IPR009081">
    <property type="entry name" value="PP-bd_ACP"/>
</dbReference>
<keyword evidence="3" id="KW-0597">Phosphoprotein</keyword>
<dbReference type="Pfam" id="PF02801">
    <property type="entry name" value="Ketoacyl-synt_C"/>
    <property type="match status" value="1"/>
</dbReference>
<dbReference type="CDD" id="cd00833">
    <property type="entry name" value="PKS"/>
    <property type="match status" value="1"/>
</dbReference>
<dbReference type="InterPro" id="IPR016039">
    <property type="entry name" value="Thiolase-like"/>
</dbReference>
<dbReference type="Pfam" id="PF00698">
    <property type="entry name" value="Acyl_transf_1"/>
    <property type="match status" value="1"/>
</dbReference>
<dbReference type="EMBL" id="SADY01000001">
    <property type="protein sequence ID" value="TQR46547.1"/>
    <property type="molecule type" value="Genomic_DNA"/>
</dbReference>
<reference evidence="10 11" key="1">
    <citation type="submission" date="2018-03" db="EMBL/GenBank/DDBJ databases">
        <title>Aerobic endospore-forming bacteria genome sequencing and assembly.</title>
        <authorList>
            <person name="Cavalcante D.A."/>
            <person name="Driks A."/>
            <person name="Putonti C."/>
            <person name="De-Souza M.T."/>
        </authorList>
    </citation>
    <scope>NUCLEOTIDE SEQUENCE [LARGE SCALE GENOMIC DNA]</scope>
    <source>
        <strain evidence="10 11">SDF0028</strain>
    </source>
</reference>
<keyword evidence="2" id="KW-0596">Phosphopantetheine</keyword>
<evidence type="ECO:0000256" key="7">
    <source>
        <dbReference type="SAM" id="MobiDB-lite"/>
    </source>
</evidence>
<dbReference type="SMART" id="SM00827">
    <property type="entry name" value="PKS_AT"/>
    <property type="match status" value="1"/>
</dbReference>
<dbReference type="CDD" id="cd19531">
    <property type="entry name" value="LCL_NRPS-like"/>
    <property type="match status" value="1"/>
</dbReference>
<dbReference type="InterPro" id="IPR006162">
    <property type="entry name" value="Ppantetheine_attach_site"/>
</dbReference>
<dbReference type="InterPro" id="IPR001242">
    <property type="entry name" value="Condensation_dom"/>
</dbReference>
<dbReference type="PROSITE" id="PS52004">
    <property type="entry name" value="KS3_2"/>
    <property type="match status" value="1"/>
</dbReference>
<evidence type="ECO:0000256" key="2">
    <source>
        <dbReference type="ARBA" id="ARBA00022450"/>
    </source>
</evidence>
<accession>A0ABY3AUR3</accession>